<evidence type="ECO:0000256" key="1">
    <source>
        <dbReference type="SAM" id="MobiDB-lite"/>
    </source>
</evidence>
<evidence type="ECO:0000256" key="2">
    <source>
        <dbReference type="SAM" id="Phobius"/>
    </source>
</evidence>
<reference evidence="4 5" key="1">
    <citation type="submission" date="2024-06" db="EMBL/GenBank/DDBJ databases">
        <title>The Natural Products Discovery Center: Release of the First 8490 Sequenced Strains for Exploring Actinobacteria Biosynthetic Diversity.</title>
        <authorList>
            <person name="Kalkreuter E."/>
            <person name="Kautsar S.A."/>
            <person name="Yang D."/>
            <person name="Bader C.D."/>
            <person name="Teijaro C.N."/>
            <person name="Fluegel L."/>
            <person name="Davis C.M."/>
            <person name="Simpson J.R."/>
            <person name="Lauterbach L."/>
            <person name="Steele A.D."/>
            <person name="Gui C."/>
            <person name="Meng S."/>
            <person name="Li G."/>
            <person name="Viehrig K."/>
            <person name="Ye F."/>
            <person name="Su P."/>
            <person name="Kiefer A.F."/>
            <person name="Nichols A."/>
            <person name="Cepeda A.J."/>
            <person name="Yan W."/>
            <person name="Fan B."/>
            <person name="Jiang Y."/>
            <person name="Adhikari A."/>
            <person name="Zheng C.-J."/>
            <person name="Schuster L."/>
            <person name="Cowan T.M."/>
            <person name="Smanski M.J."/>
            <person name="Chevrette M.G."/>
            <person name="De Carvalho L.P.S."/>
            <person name="Shen B."/>
        </authorList>
    </citation>
    <scope>NUCLEOTIDE SEQUENCE [LARGE SCALE GENOMIC DNA]</scope>
    <source>
        <strain evidence="4 5">NPDC048946</strain>
    </source>
</reference>
<feature type="domain" description="DUF5667" evidence="3">
    <location>
        <begin position="137"/>
        <end position="253"/>
    </location>
</feature>
<feature type="region of interest" description="Disordered" evidence="1">
    <location>
        <begin position="85"/>
        <end position="105"/>
    </location>
</feature>
<organism evidence="4 5">
    <name type="scientific">Streptodolium elevatio</name>
    <dbReference type="NCBI Taxonomy" id="3157996"/>
    <lineage>
        <taxon>Bacteria</taxon>
        <taxon>Bacillati</taxon>
        <taxon>Actinomycetota</taxon>
        <taxon>Actinomycetes</taxon>
        <taxon>Kitasatosporales</taxon>
        <taxon>Streptomycetaceae</taxon>
        <taxon>Streptodolium</taxon>
    </lineage>
</organism>
<dbReference type="Proteomes" id="UP001551482">
    <property type="component" value="Unassembled WGS sequence"/>
</dbReference>
<sequence length="423" mass="43291">MSIAVVDRRRVLAFAEALEQMGSGPAPSRGATHGDGQGDEVVAAALRTAAKLHDEAAAGPTPTADFRAALRGRLLDEASALPAAAASVPAPRGAHRRPAPVPKPRAVRWRRRCAVAGSALVITAGGLGGIAVASSDALPGDMTYNVKRAVEDIQISMAGSDRERGERYLEQARTRLAEAERLLDREGGGAIGKSTIGHLRSVLDDAREETARGRALLTESYQDNQTKVGPMKDLAQFAKSGTERMERMADRLPGEVAVERDMVWQLLYDIRKQVSPIPGALAPDDAGEMDSALPVGPGKRNPPSTAGPALPGGLPQAPAALPGVVGIVPPVVGQAATGAPGNGTSPTPAATSTAGLLPHVNVPLLEPTKTDSGSPPSQSPSPVGVDVPAPVLPPVGLNVPPLLPGLPGIGITIGGAPQAPDEE</sequence>
<keyword evidence="2" id="KW-1133">Transmembrane helix</keyword>
<gene>
    <name evidence="4" type="ORF">AB0C36_06235</name>
</gene>
<dbReference type="EMBL" id="JBEZFP010000011">
    <property type="protein sequence ID" value="MEU8133090.1"/>
    <property type="molecule type" value="Genomic_DNA"/>
</dbReference>
<dbReference type="InterPro" id="IPR043725">
    <property type="entry name" value="DUF5667"/>
</dbReference>
<feature type="transmembrane region" description="Helical" evidence="2">
    <location>
        <begin position="113"/>
        <end position="133"/>
    </location>
</feature>
<evidence type="ECO:0000259" key="3">
    <source>
        <dbReference type="Pfam" id="PF18915"/>
    </source>
</evidence>
<dbReference type="RefSeq" id="WP_358349996.1">
    <property type="nucleotide sequence ID" value="NZ_JBEZFP010000011.1"/>
</dbReference>
<feature type="region of interest" description="Disordered" evidence="1">
    <location>
        <begin position="279"/>
        <end position="315"/>
    </location>
</feature>
<dbReference type="Pfam" id="PF18915">
    <property type="entry name" value="DUF5667"/>
    <property type="match status" value="1"/>
</dbReference>
<name>A0ABV3DBF9_9ACTN</name>
<keyword evidence="2" id="KW-0472">Membrane</keyword>
<evidence type="ECO:0000313" key="5">
    <source>
        <dbReference type="Proteomes" id="UP001551482"/>
    </source>
</evidence>
<evidence type="ECO:0000313" key="4">
    <source>
        <dbReference type="EMBL" id="MEU8133090.1"/>
    </source>
</evidence>
<keyword evidence="5" id="KW-1185">Reference proteome</keyword>
<feature type="region of interest" description="Disordered" evidence="1">
    <location>
        <begin position="364"/>
        <end position="399"/>
    </location>
</feature>
<comment type="caution">
    <text evidence="4">The sequence shown here is derived from an EMBL/GenBank/DDBJ whole genome shotgun (WGS) entry which is preliminary data.</text>
</comment>
<protein>
    <submittedName>
        <fullName evidence="4">DUF5667 domain-containing protein</fullName>
    </submittedName>
</protein>
<feature type="compositionally biased region" description="Low complexity" evidence="1">
    <location>
        <begin position="306"/>
        <end position="315"/>
    </location>
</feature>
<accession>A0ABV3DBF9</accession>
<proteinExistence type="predicted"/>
<feature type="compositionally biased region" description="Low complexity" evidence="1">
    <location>
        <begin position="371"/>
        <end position="399"/>
    </location>
</feature>
<keyword evidence="2" id="KW-0812">Transmembrane</keyword>